<reference evidence="3" key="1">
    <citation type="journal article" date="2021" name="New Phytol.">
        <title>Evolutionary innovations through gain and loss of genes in the ectomycorrhizal Boletales.</title>
        <authorList>
            <person name="Wu G."/>
            <person name="Miyauchi S."/>
            <person name="Morin E."/>
            <person name="Kuo A."/>
            <person name="Drula E."/>
            <person name="Varga T."/>
            <person name="Kohler A."/>
            <person name="Feng B."/>
            <person name="Cao Y."/>
            <person name="Lipzen A."/>
            <person name="Daum C."/>
            <person name="Hundley H."/>
            <person name="Pangilinan J."/>
            <person name="Johnson J."/>
            <person name="Barry K."/>
            <person name="LaButti K."/>
            <person name="Ng V."/>
            <person name="Ahrendt S."/>
            <person name="Min B."/>
            <person name="Choi I.G."/>
            <person name="Park H."/>
            <person name="Plett J.M."/>
            <person name="Magnuson J."/>
            <person name="Spatafora J.W."/>
            <person name="Nagy L.G."/>
            <person name="Henrissat B."/>
            <person name="Grigoriev I.V."/>
            <person name="Yang Z.L."/>
            <person name="Xu J."/>
            <person name="Martin F.M."/>
        </authorList>
    </citation>
    <scope>NUCLEOTIDE SEQUENCE</scope>
    <source>
        <strain evidence="3">KKN 215</strain>
    </source>
</reference>
<sequence length="937" mass="106421">MVDRDISKAVKLVSPVEFLNALLPVDEAGLEAVWKSKDVRTTIGKIPTSPAREKNLYKPFVEAANKIVQVYSENKFPTGSLPYKLRWITAADDPPQANNAEFSLIRPDAVSVFVSDDAETRTDTPDDPPSQCEDFTIRNVDGKPGESTVWWHRVNIPVEIKRKSETADWEKTVTQGSSQLVRYMRQSLSMQPDRRFIFGLLLCCNHLRVFLGDRSGILTTDRPIDIHDNENDGMKMFIRVIIALSTLQPSDLGWDPNMTLYHIAQKQGLPLTFYPSTSRKVFMLDFGLDMYSARWKIQIPIKDQSTGDIVVTDYVATRALSLQRAGEMAGSATLVWVAKKLNDDKGSYVHGPPCVIKQTWHRLSRPTEHDYYLPSFLDNVGKILCSVRVDIDSGFRKAAGSLPLEDNTANIRSERVVQTAISGEWNSGLTQHNQYLKPGTKRGPESAGSNFRNEKDGDQLGHIVYGSLGKLNKEVAELNDSNRVLTRTVIETYGWPLKRAMDLKELLSTIRDAIRGHKELYFKNNTLQRDVSQGNILFGPKEWEESKLQDTFGFLIDLDHAKKTDSVVKYSRPSDEQSTDDAIRSVEKSFVRLNSDSQKRAIDLGLAPVLLRMFGNDMYTVSAYVGCYKGKDLKDIAYMCEQFRKWEIFMERGGLQPSWDDVRATQSVRTGTVAFMSGEILSCKPYRIANNREIRRDLGPKDQPTHSSIHDVESFFWVLVYQGLIRAGPGDDVRPEITTANPSSTDEDLRKIVWSLFDGSEEVVEKTKDNYFSEPLENHGEQYSQFKEDVVDRFSPYFKPIGGLIIRWMEILRANYIVSGHAVQGTIHDQVLTLLDEWLENHKNTHVQYSDLDSKARDRELQRRKDDYRIYDQLDKNSTGLTMRWPPGPRTGSANDPKSPQKSLLQGGVADSKGHDKSDHPDKRARTDRDETRDPFL</sequence>
<evidence type="ECO:0000259" key="2">
    <source>
        <dbReference type="Pfam" id="PF17667"/>
    </source>
</evidence>
<dbReference type="PANTHER" id="PTHR38248:SF2">
    <property type="entry name" value="FUNK1 11"/>
    <property type="match status" value="1"/>
</dbReference>
<organism evidence="3 4">
    <name type="scientific">Cristinia sonorae</name>
    <dbReference type="NCBI Taxonomy" id="1940300"/>
    <lineage>
        <taxon>Eukaryota</taxon>
        <taxon>Fungi</taxon>
        <taxon>Dikarya</taxon>
        <taxon>Basidiomycota</taxon>
        <taxon>Agaricomycotina</taxon>
        <taxon>Agaricomycetes</taxon>
        <taxon>Agaricomycetidae</taxon>
        <taxon>Agaricales</taxon>
        <taxon>Pleurotineae</taxon>
        <taxon>Stephanosporaceae</taxon>
        <taxon>Cristinia</taxon>
    </lineage>
</organism>
<feature type="compositionally biased region" description="Polar residues" evidence="1">
    <location>
        <begin position="892"/>
        <end position="904"/>
    </location>
</feature>
<feature type="domain" description="Fungal-type protein kinase" evidence="2">
    <location>
        <begin position="665"/>
        <end position="721"/>
    </location>
</feature>
<keyword evidence="4" id="KW-1185">Reference proteome</keyword>
<feature type="compositionally biased region" description="Basic and acidic residues" evidence="1">
    <location>
        <begin position="912"/>
        <end position="937"/>
    </location>
</feature>
<dbReference type="OrthoDB" id="312874at2759"/>
<accession>A0A8K0UIV8</accession>
<feature type="region of interest" description="Disordered" evidence="1">
    <location>
        <begin position="432"/>
        <end position="455"/>
    </location>
</feature>
<dbReference type="AlphaFoldDB" id="A0A8K0UIV8"/>
<feature type="region of interest" description="Disordered" evidence="1">
    <location>
        <begin position="878"/>
        <end position="937"/>
    </location>
</feature>
<dbReference type="Pfam" id="PF17667">
    <property type="entry name" value="Pkinase_fungal"/>
    <property type="match status" value="2"/>
</dbReference>
<dbReference type="PANTHER" id="PTHR38248">
    <property type="entry name" value="FUNK1 6"/>
    <property type="match status" value="1"/>
</dbReference>
<dbReference type="EMBL" id="JAEVFJ010000038">
    <property type="protein sequence ID" value="KAH8089886.1"/>
    <property type="molecule type" value="Genomic_DNA"/>
</dbReference>
<evidence type="ECO:0000313" key="4">
    <source>
        <dbReference type="Proteomes" id="UP000813824"/>
    </source>
</evidence>
<name>A0A8K0UIV8_9AGAR</name>
<dbReference type="Proteomes" id="UP000813824">
    <property type="component" value="Unassembled WGS sequence"/>
</dbReference>
<proteinExistence type="predicted"/>
<evidence type="ECO:0000313" key="3">
    <source>
        <dbReference type="EMBL" id="KAH8089886.1"/>
    </source>
</evidence>
<dbReference type="InterPro" id="IPR040976">
    <property type="entry name" value="Pkinase_fungal"/>
</dbReference>
<evidence type="ECO:0000256" key="1">
    <source>
        <dbReference type="SAM" id="MobiDB-lite"/>
    </source>
</evidence>
<comment type="caution">
    <text evidence="3">The sequence shown here is derived from an EMBL/GenBank/DDBJ whole genome shotgun (WGS) entry which is preliminary data.</text>
</comment>
<gene>
    <name evidence="3" type="ORF">BXZ70DRAFT_495300</name>
</gene>
<protein>
    <recommendedName>
        <fullName evidence="2">Fungal-type protein kinase domain-containing protein</fullName>
    </recommendedName>
</protein>
<feature type="domain" description="Fungal-type protein kinase" evidence="2">
    <location>
        <begin position="142"/>
        <end position="566"/>
    </location>
</feature>